<evidence type="ECO:0000256" key="6">
    <source>
        <dbReference type="ARBA" id="ARBA00023277"/>
    </source>
</evidence>
<evidence type="ECO:0000256" key="4">
    <source>
        <dbReference type="ARBA" id="ARBA00013185"/>
    </source>
</evidence>
<dbReference type="PIRSF" id="PIRSF005096">
    <property type="entry name" value="GALM"/>
    <property type="match status" value="1"/>
</dbReference>
<protein>
    <recommendedName>
        <fullName evidence="4 7">Aldose 1-epimerase</fullName>
        <ecNumber evidence="4 7">5.1.3.3</ecNumber>
    </recommendedName>
</protein>
<dbReference type="PANTHER" id="PTHR10091">
    <property type="entry name" value="ALDOSE-1-EPIMERASE"/>
    <property type="match status" value="1"/>
</dbReference>
<dbReference type="EMBL" id="CAXAMN010028027">
    <property type="protein sequence ID" value="CAK9114564.1"/>
    <property type="molecule type" value="Genomic_DNA"/>
</dbReference>
<evidence type="ECO:0000256" key="1">
    <source>
        <dbReference type="ARBA" id="ARBA00001614"/>
    </source>
</evidence>
<comment type="pathway">
    <text evidence="2 7">Carbohydrate metabolism; hexose metabolism.</text>
</comment>
<dbReference type="PROSITE" id="PS00545">
    <property type="entry name" value="ALDOSE_1_EPIMERASE"/>
    <property type="match status" value="1"/>
</dbReference>
<dbReference type="PANTHER" id="PTHR10091:SF49">
    <property type="entry name" value="ALDOSE 1-EPIMERASE"/>
    <property type="match status" value="1"/>
</dbReference>
<evidence type="ECO:0000256" key="5">
    <source>
        <dbReference type="ARBA" id="ARBA00023235"/>
    </source>
</evidence>
<evidence type="ECO:0000256" key="7">
    <source>
        <dbReference type="PIRNR" id="PIRNR005096"/>
    </source>
</evidence>
<dbReference type="InterPro" id="IPR014718">
    <property type="entry name" value="GH-type_carb-bd"/>
</dbReference>
<dbReference type="NCBIfam" id="NF008277">
    <property type="entry name" value="PRK11055.1"/>
    <property type="match status" value="1"/>
</dbReference>
<evidence type="ECO:0000256" key="2">
    <source>
        <dbReference type="ARBA" id="ARBA00005028"/>
    </source>
</evidence>
<evidence type="ECO:0000256" key="3">
    <source>
        <dbReference type="ARBA" id="ARBA00006206"/>
    </source>
</evidence>
<keyword evidence="5 7" id="KW-0413">Isomerase</keyword>
<keyword evidence="9" id="KW-1185">Reference proteome</keyword>
<dbReference type="EC" id="5.1.3.3" evidence="4 7"/>
<dbReference type="InterPro" id="IPR011013">
    <property type="entry name" value="Gal_mutarotase_sf_dom"/>
</dbReference>
<gene>
    <name evidence="8" type="ORF">CCMP2556_LOCUS52966</name>
</gene>
<dbReference type="SUPFAM" id="SSF74650">
    <property type="entry name" value="Galactose mutarotase-like"/>
    <property type="match status" value="1"/>
</dbReference>
<dbReference type="InterPro" id="IPR018052">
    <property type="entry name" value="Ald1_epimerase_CS"/>
</dbReference>
<keyword evidence="6 7" id="KW-0119">Carbohydrate metabolism</keyword>
<dbReference type="CDD" id="cd09019">
    <property type="entry name" value="galactose_mutarotase_like"/>
    <property type="match status" value="1"/>
</dbReference>
<sequence>MAEAVEFGRKEDGTVVMKYTMQNGPLKVSVLNLGATICSVQVPDAKGQLGEICLGYDELKPYLDWTTNPYFGAVAGRCANRIAAGKFYLDGKQYQLATNNGPNHLHGGNIGFDKLLWTLEDSEATAITLKLISPDGDENYPGQVTARVHYSLPSSSTLRIQYEATTDAPTLVNLTNHSYWNLADGGISSVLDHEISLFADFYTPVDDTSIPTGEVRAVTGAMDLRQSVKIGKGIKEADNGLGYDHNYVLQGKFDPTSKLQAVAHVSHSGSGRWMTVKTDQPGVQFYTGNYLNGFPGRTGQGYEKHHGFCLETQCFPNAVNVNGAHFSNVVLRPGEVYRHHTEHEFGSG</sequence>
<dbReference type="Gene3D" id="2.70.98.10">
    <property type="match status" value="1"/>
</dbReference>
<dbReference type="InterPro" id="IPR047215">
    <property type="entry name" value="Galactose_mutarotase-like"/>
</dbReference>
<dbReference type="Pfam" id="PF01263">
    <property type="entry name" value="Aldose_epim"/>
    <property type="match status" value="1"/>
</dbReference>
<comment type="catalytic activity">
    <reaction evidence="1 7">
        <text>alpha-D-glucose = beta-D-glucose</text>
        <dbReference type="Rhea" id="RHEA:10264"/>
        <dbReference type="ChEBI" id="CHEBI:15903"/>
        <dbReference type="ChEBI" id="CHEBI:17925"/>
        <dbReference type="EC" id="5.1.3.3"/>
    </reaction>
</comment>
<comment type="caution">
    <text evidence="8">The sequence shown here is derived from an EMBL/GenBank/DDBJ whole genome shotgun (WGS) entry which is preliminary data.</text>
</comment>
<proteinExistence type="inferred from homology"/>
<dbReference type="Proteomes" id="UP001642484">
    <property type="component" value="Unassembled WGS sequence"/>
</dbReference>
<evidence type="ECO:0000313" key="9">
    <source>
        <dbReference type="Proteomes" id="UP001642484"/>
    </source>
</evidence>
<evidence type="ECO:0000313" key="8">
    <source>
        <dbReference type="EMBL" id="CAK9114564.1"/>
    </source>
</evidence>
<reference evidence="8 9" key="1">
    <citation type="submission" date="2024-02" db="EMBL/GenBank/DDBJ databases">
        <authorList>
            <person name="Chen Y."/>
            <person name="Shah S."/>
            <person name="Dougan E. K."/>
            <person name="Thang M."/>
            <person name="Chan C."/>
        </authorList>
    </citation>
    <scope>NUCLEOTIDE SEQUENCE [LARGE SCALE GENOMIC DNA]</scope>
</reference>
<dbReference type="InterPro" id="IPR008183">
    <property type="entry name" value="Aldose_1/G6P_1-epimerase"/>
</dbReference>
<organism evidence="8 9">
    <name type="scientific">Durusdinium trenchii</name>
    <dbReference type="NCBI Taxonomy" id="1381693"/>
    <lineage>
        <taxon>Eukaryota</taxon>
        <taxon>Sar</taxon>
        <taxon>Alveolata</taxon>
        <taxon>Dinophyceae</taxon>
        <taxon>Suessiales</taxon>
        <taxon>Symbiodiniaceae</taxon>
        <taxon>Durusdinium</taxon>
    </lineage>
</organism>
<accession>A0ABP0SQ86</accession>
<comment type="similarity">
    <text evidence="3 7">Belongs to the aldose epimerase family.</text>
</comment>
<name>A0ABP0SQ86_9DINO</name>
<dbReference type="InterPro" id="IPR015443">
    <property type="entry name" value="Aldose_1-epimerase"/>
</dbReference>